<feature type="transmembrane region" description="Helical" evidence="6">
    <location>
        <begin position="183"/>
        <end position="205"/>
    </location>
</feature>
<dbReference type="KEGG" id="rca:Rcas_3890"/>
<dbReference type="InterPro" id="IPR050833">
    <property type="entry name" value="Poly_Biosynth_Transport"/>
</dbReference>
<reference evidence="7 8" key="1">
    <citation type="submission" date="2007-08" db="EMBL/GenBank/DDBJ databases">
        <title>Complete sequence of Roseiflexus castenholzii DSM 13941.</title>
        <authorList>
            <consortium name="US DOE Joint Genome Institute"/>
            <person name="Copeland A."/>
            <person name="Lucas S."/>
            <person name="Lapidus A."/>
            <person name="Barry K."/>
            <person name="Glavina del Rio T."/>
            <person name="Dalin E."/>
            <person name="Tice H."/>
            <person name="Pitluck S."/>
            <person name="Thompson L.S."/>
            <person name="Brettin T."/>
            <person name="Bruce D."/>
            <person name="Detter J.C."/>
            <person name="Han C."/>
            <person name="Tapia R."/>
            <person name="Schmutz J."/>
            <person name="Larimer F."/>
            <person name="Land M."/>
            <person name="Hauser L."/>
            <person name="Kyrpides N."/>
            <person name="Mikhailova N."/>
            <person name="Bryant D.A."/>
            <person name="Hanada S."/>
            <person name="Tsukatani Y."/>
            <person name="Richardson P."/>
        </authorList>
    </citation>
    <scope>NUCLEOTIDE SEQUENCE [LARGE SCALE GENOMIC DNA]</scope>
    <source>
        <strain evidence="8">DSM 13941 / HLO8</strain>
    </source>
</reference>
<dbReference type="Proteomes" id="UP000000263">
    <property type="component" value="Chromosome"/>
</dbReference>
<accession>A7NQT0</accession>
<keyword evidence="2" id="KW-1003">Cell membrane</keyword>
<keyword evidence="3 6" id="KW-0812">Transmembrane</keyword>
<feature type="transmembrane region" description="Helical" evidence="6">
    <location>
        <begin position="91"/>
        <end position="118"/>
    </location>
</feature>
<organism evidence="7 8">
    <name type="scientific">Roseiflexus castenholzii (strain DSM 13941 / HLO8)</name>
    <dbReference type="NCBI Taxonomy" id="383372"/>
    <lineage>
        <taxon>Bacteria</taxon>
        <taxon>Bacillati</taxon>
        <taxon>Chloroflexota</taxon>
        <taxon>Chloroflexia</taxon>
        <taxon>Chloroflexales</taxon>
        <taxon>Roseiflexineae</taxon>
        <taxon>Roseiflexaceae</taxon>
        <taxon>Roseiflexus</taxon>
    </lineage>
</organism>
<evidence type="ECO:0000256" key="4">
    <source>
        <dbReference type="ARBA" id="ARBA00022989"/>
    </source>
</evidence>
<gene>
    <name evidence="7" type="ordered locus">Rcas_3890</name>
</gene>
<sequence>MATEPTTSRAPSLATQVSRAVVWNAVFVPLRMVAEIVATLLKLTVLPLTSYGLLALVSGAAGGLGTWIDLGTTRALPKYIPETNRTGGPRAVLRLLTVVLTAQIAMLALTLVGLIIGYDRYIGELQGKVLADGRIPPVEQTTLVRFIDEFGWLIILTILIMLFLGICYDMLMAYLNSFFKQRAWNSVALAAGLLPPLLSAAVILLSRLAPNPDRTAIIGVLIAMFVAPALAVALAGWNVYRLWASDARYWTSNAPAPSSWRAIPTGFVRYCAVSFLMTLTDFLASKSFAVFLTNDISDVALLWAGASVVGMVLGYLYTPMVGVQVPLFTRVRAGEGGTLLGAYQSLARLQALLLIPGAVGLLLLARPVLAVLTPQYVGAAPLVWVLVPCLFLESMLTTAHNALIVYEHLRVIVISRLLTLSVVPLLILLAPLLGVVGVALAFGLARVLAGAWATFNGYRLLGVRWPWRFTLRVLLASGVMALIVVGMALLLPELPPHAGVALRLREAALLAGVALIGAGVFIGALRATGGLEPQDREQLATMRLPGGRWLLRML</sequence>
<dbReference type="STRING" id="383372.Rcas_3890"/>
<dbReference type="RefSeq" id="WP_012122349.1">
    <property type="nucleotide sequence ID" value="NC_009767.1"/>
</dbReference>
<keyword evidence="5 6" id="KW-0472">Membrane</keyword>
<dbReference type="PANTHER" id="PTHR30250:SF26">
    <property type="entry name" value="PSMA PROTEIN"/>
    <property type="match status" value="1"/>
</dbReference>
<evidence type="ECO:0000313" key="7">
    <source>
        <dbReference type="EMBL" id="ABU59926.1"/>
    </source>
</evidence>
<feature type="transmembrane region" description="Helical" evidence="6">
    <location>
        <begin position="349"/>
        <end position="369"/>
    </location>
</feature>
<dbReference type="HOGENOM" id="CLU_494090_0_0_0"/>
<feature type="transmembrane region" description="Helical" evidence="6">
    <location>
        <begin position="507"/>
        <end position="527"/>
    </location>
</feature>
<feature type="transmembrane region" description="Helical" evidence="6">
    <location>
        <begin position="473"/>
        <end position="492"/>
    </location>
</feature>
<dbReference type="GO" id="GO:0005886">
    <property type="term" value="C:plasma membrane"/>
    <property type="evidence" value="ECO:0007669"/>
    <property type="project" value="UniProtKB-SubCell"/>
</dbReference>
<evidence type="ECO:0000256" key="2">
    <source>
        <dbReference type="ARBA" id="ARBA00022475"/>
    </source>
</evidence>
<keyword evidence="4 6" id="KW-1133">Transmembrane helix</keyword>
<dbReference type="AlphaFoldDB" id="A7NQT0"/>
<feature type="transmembrane region" description="Helical" evidence="6">
    <location>
        <begin position="217"/>
        <end position="240"/>
    </location>
</feature>
<evidence type="ECO:0000256" key="6">
    <source>
        <dbReference type="SAM" id="Phobius"/>
    </source>
</evidence>
<feature type="transmembrane region" description="Helical" evidence="6">
    <location>
        <begin position="51"/>
        <end position="70"/>
    </location>
</feature>
<evidence type="ECO:0000256" key="5">
    <source>
        <dbReference type="ARBA" id="ARBA00023136"/>
    </source>
</evidence>
<comment type="subcellular location">
    <subcellularLocation>
        <location evidence="1">Cell membrane</location>
        <topology evidence="1">Multi-pass membrane protein</topology>
    </subcellularLocation>
</comment>
<evidence type="ECO:0000256" key="1">
    <source>
        <dbReference type="ARBA" id="ARBA00004651"/>
    </source>
</evidence>
<dbReference type="PANTHER" id="PTHR30250">
    <property type="entry name" value="PST FAMILY PREDICTED COLANIC ACID TRANSPORTER"/>
    <property type="match status" value="1"/>
</dbReference>
<dbReference type="OrthoDB" id="138793at2"/>
<feature type="transmembrane region" description="Helical" evidence="6">
    <location>
        <begin position="150"/>
        <end position="171"/>
    </location>
</feature>
<keyword evidence="8" id="KW-1185">Reference proteome</keyword>
<evidence type="ECO:0000313" key="8">
    <source>
        <dbReference type="Proteomes" id="UP000000263"/>
    </source>
</evidence>
<protein>
    <submittedName>
        <fullName evidence="7">Uncharacterized protein</fullName>
    </submittedName>
</protein>
<name>A7NQT0_ROSCS</name>
<feature type="transmembrane region" description="Helical" evidence="6">
    <location>
        <begin position="413"/>
        <end position="433"/>
    </location>
</feature>
<feature type="transmembrane region" description="Helical" evidence="6">
    <location>
        <begin position="439"/>
        <end position="461"/>
    </location>
</feature>
<feature type="transmembrane region" description="Helical" evidence="6">
    <location>
        <begin position="301"/>
        <end position="328"/>
    </location>
</feature>
<dbReference type="EMBL" id="CP000804">
    <property type="protein sequence ID" value="ABU59926.1"/>
    <property type="molecule type" value="Genomic_DNA"/>
</dbReference>
<evidence type="ECO:0000256" key="3">
    <source>
        <dbReference type="ARBA" id="ARBA00022692"/>
    </source>
</evidence>
<dbReference type="eggNOG" id="COG2244">
    <property type="taxonomic scope" value="Bacteria"/>
</dbReference>
<proteinExistence type="predicted"/>